<evidence type="ECO:0000313" key="3">
    <source>
        <dbReference type="EMBL" id="CAH2218024.1"/>
    </source>
</evidence>
<organism evidence="3 4">
    <name type="scientific">Pararge aegeria aegeria</name>
    <dbReference type="NCBI Taxonomy" id="348720"/>
    <lineage>
        <taxon>Eukaryota</taxon>
        <taxon>Metazoa</taxon>
        <taxon>Ecdysozoa</taxon>
        <taxon>Arthropoda</taxon>
        <taxon>Hexapoda</taxon>
        <taxon>Insecta</taxon>
        <taxon>Pterygota</taxon>
        <taxon>Neoptera</taxon>
        <taxon>Endopterygota</taxon>
        <taxon>Lepidoptera</taxon>
        <taxon>Glossata</taxon>
        <taxon>Ditrysia</taxon>
        <taxon>Papilionoidea</taxon>
        <taxon>Nymphalidae</taxon>
        <taxon>Satyrinae</taxon>
        <taxon>Satyrini</taxon>
        <taxon>Parargina</taxon>
        <taxon>Pararge</taxon>
    </lineage>
</organism>
<gene>
    <name evidence="3" type="primary">jg24235</name>
    <name evidence="3" type="ORF">PAEG_LOCUS5899</name>
</gene>
<evidence type="ECO:0000313" key="4">
    <source>
        <dbReference type="Proteomes" id="UP000838756"/>
    </source>
</evidence>
<dbReference type="PROSITE" id="PS50157">
    <property type="entry name" value="ZINC_FINGER_C2H2_2"/>
    <property type="match status" value="1"/>
</dbReference>
<keyword evidence="1" id="KW-0479">Metal-binding</keyword>
<dbReference type="GO" id="GO:0008270">
    <property type="term" value="F:zinc ion binding"/>
    <property type="evidence" value="ECO:0007669"/>
    <property type="project" value="UniProtKB-KW"/>
</dbReference>
<dbReference type="InterPro" id="IPR013087">
    <property type="entry name" value="Znf_C2H2_type"/>
</dbReference>
<proteinExistence type="predicted"/>
<name>A0A8S4QV02_9NEOP</name>
<comment type="caution">
    <text evidence="3">The sequence shown here is derived from an EMBL/GenBank/DDBJ whole genome shotgun (WGS) entry which is preliminary data.</text>
</comment>
<dbReference type="Gene3D" id="3.30.160.60">
    <property type="entry name" value="Classic Zinc Finger"/>
    <property type="match status" value="1"/>
</dbReference>
<sequence length="159" mass="18874">MCYICNFEFKRKNYLAEHMKLLHPEHKEVKRKIVKELAYCVECDLQFASEYFYRRHLRYAVAHKRRIRANSPRDAPPLDTVFSVLGTLMEVCVAAFIMSVQREGNRPRDRLPSTFPWTTRRSMECLFLVTCPENLRIRICTVYDNPSLTFSFSRIDTLV</sequence>
<dbReference type="PROSITE" id="PS00028">
    <property type="entry name" value="ZINC_FINGER_C2H2_1"/>
    <property type="match status" value="1"/>
</dbReference>
<dbReference type="Pfam" id="PF00096">
    <property type="entry name" value="zf-C2H2"/>
    <property type="match status" value="1"/>
</dbReference>
<protein>
    <submittedName>
        <fullName evidence="3">Jg24235 protein</fullName>
    </submittedName>
</protein>
<reference evidence="3" key="1">
    <citation type="submission" date="2022-03" db="EMBL/GenBank/DDBJ databases">
        <authorList>
            <person name="Lindestad O."/>
        </authorList>
    </citation>
    <scope>NUCLEOTIDE SEQUENCE</scope>
</reference>
<dbReference type="OrthoDB" id="3437960at2759"/>
<dbReference type="Proteomes" id="UP000838756">
    <property type="component" value="Unassembled WGS sequence"/>
</dbReference>
<keyword evidence="4" id="KW-1185">Reference proteome</keyword>
<evidence type="ECO:0000256" key="1">
    <source>
        <dbReference type="PROSITE-ProRule" id="PRU00042"/>
    </source>
</evidence>
<dbReference type="AlphaFoldDB" id="A0A8S4QV02"/>
<accession>A0A8S4QV02</accession>
<keyword evidence="1" id="KW-0862">Zinc</keyword>
<dbReference type="EMBL" id="CAKXAJ010018954">
    <property type="protein sequence ID" value="CAH2218024.1"/>
    <property type="molecule type" value="Genomic_DNA"/>
</dbReference>
<feature type="domain" description="C2H2-type" evidence="2">
    <location>
        <begin position="1"/>
        <end position="28"/>
    </location>
</feature>
<keyword evidence="1" id="KW-0863">Zinc-finger</keyword>
<evidence type="ECO:0000259" key="2">
    <source>
        <dbReference type="PROSITE" id="PS50157"/>
    </source>
</evidence>